<evidence type="ECO:0000256" key="2">
    <source>
        <dbReference type="ARBA" id="ARBA00007375"/>
    </source>
</evidence>
<feature type="transmembrane region" description="Helical" evidence="6">
    <location>
        <begin position="12"/>
        <end position="27"/>
    </location>
</feature>
<keyword evidence="5 6" id="KW-0472">Membrane</keyword>
<keyword evidence="8" id="KW-1185">Reference proteome</keyword>
<dbReference type="PANTHER" id="PTHR31885">
    <property type="entry name" value="GH04784P"/>
    <property type="match status" value="1"/>
</dbReference>
<sequence length="216" mass="23233">MPKRALVEHRPLLLAGVIAAFAHYFLSDNPIGGIWLILLKGAGVGSLAIYALRRAPGLDGFIVAAALAISALADMALELWFEVGGGLFALSHCVAIALYLRNRRENPSFSQNLLGLTLLIAVPALSYLLSNNPLIAVYSVTLGAMAAAAWTSRFPRYRVGIGAILFVISDWLIFSRMGPYDLGQLPDLAIWPLYFAGQLMIATGVVQTLRGEEPVP</sequence>
<dbReference type="GO" id="GO:0016787">
    <property type="term" value="F:hydrolase activity"/>
    <property type="evidence" value="ECO:0007669"/>
    <property type="project" value="TreeGrafter"/>
</dbReference>
<evidence type="ECO:0008006" key="9">
    <source>
        <dbReference type="Google" id="ProtNLM"/>
    </source>
</evidence>
<reference evidence="7 8" key="1">
    <citation type="submission" date="2014-04" db="EMBL/GenBank/DDBJ databases">
        <title>A comprehensive comparison of genomes of Erythrobacter spp. strains.</title>
        <authorList>
            <person name="Zheng Q."/>
        </authorList>
    </citation>
    <scope>NUCLEOTIDE SEQUENCE [LARGE SCALE GENOMIC DNA]</scope>
    <source>
        <strain evidence="7 8">DSM 6997</strain>
    </source>
</reference>
<evidence type="ECO:0000313" key="8">
    <source>
        <dbReference type="Proteomes" id="UP000027647"/>
    </source>
</evidence>
<dbReference type="GO" id="GO:0016020">
    <property type="term" value="C:membrane"/>
    <property type="evidence" value="ECO:0007669"/>
    <property type="project" value="UniProtKB-SubCell"/>
</dbReference>
<feature type="transmembrane region" description="Helical" evidence="6">
    <location>
        <begin position="135"/>
        <end position="152"/>
    </location>
</feature>
<feature type="transmembrane region" description="Helical" evidence="6">
    <location>
        <begin position="83"/>
        <end position="100"/>
    </location>
</feature>
<feature type="transmembrane region" description="Helical" evidence="6">
    <location>
        <begin position="159"/>
        <end position="177"/>
    </location>
</feature>
<accession>A0A074M9H9</accession>
<proteinExistence type="inferred from homology"/>
<protein>
    <recommendedName>
        <fullName evidence="9">Lysoplasmalogenase</fullName>
    </recommendedName>
</protein>
<keyword evidence="3 6" id="KW-0812">Transmembrane</keyword>
<evidence type="ECO:0000256" key="1">
    <source>
        <dbReference type="ARBA" id="ARBA00004141"/>
    </source>
</evidence>
<organism evidence="7 8">
    <name type="scientific">Erythrobacter longus</name>
    <dbReference type="NCBI Taxonomy" id="1044"/>
    <lineage>
        <taxon>Bacteria</taxon>
        <taxon>Pseudomonadati</taxon>
        <taxon>Pseudomonadota</taxon>
        <taxon>Alphaproteobacteria</taxon>
        <taxon>Sphingomonadales</taxon>
        <taxon>Erythrobacteraceae</taxon>
        <taxon>Erythrobacter/Porphyrobacter group</taxon>
        <taxon>Erythrobacter</taxon>
    </lineage>
</organism>
<evidence type="ECO:0000313" key="7">
    <source>
        <dbReference type="EMBL" id="KEO91471.1"/>
    </source>
</evidence>
<dbReference type="AlphaFoldDB" id="A0A074M9H9"/>
<dbReference type="Pfam" id="PF07947">
    <property type="entry name" value="YhhN"/>
    <property type="match status" value="1"/>
</dbReference>
<evidence type="ECO:0000256" key="4">
    <source>
        <dbReference type="ARBA" id="ARBA00022989"/>
    </source>
</evidence>
<evidence type="ECO:0000256" key="3">
    <source>
        <dbReference type="ARBA" id="ARBA00022692"/>
    </source>
</evidence>
<dbReference type="OrthoDB" id="7390032at2"/>
<dbReference type="EMBL" id="JMIW01000001">
    <property type="protein sequence ID" value="KEO91471.1"/>
    <property type="molecule type" value="Genomic_DNA"/>
</dbReference>
<dbReference type="RefSeq" id="WP_034957740.1">
    <property type="nucleotide sequence ID" value="NZ_JMIW01000001.1"/>
</dbReference>
<comment type="caution">
    <text evidence="7">The sequence shown here is derived from an EMBL/GenBank/DDBJ whole genome shotgun (WGS) entry which is preliminary data.</text>
</comment>
<dbReference type="Proteomes" id="UP000027647">
    <property type="component" value="Unassembled WGS sequence"/>
</dbReference>
<dbReference type="PANTHER" id="PTHR31885:SF6">
    <property type="entry name" value="GH04784P"/>
    <property type="match status" value="1"/>
</dbReference>
<evidence type="ECO:0000256" key="5">
    <source>
        <dbReference type="ARBA" id="ARBA00023136"/>
    </source>
</evidence>
<comment type="subcellular location">
    <subcellularLocation>
        <location evidence="1">Membrane</location>
        <topology evidence="1">Multi-pass membrane protein</topology>
    </subcellularLocation>
</comment>
<feature type="transmembrane region" description="Helical" evidence="6">
    <location>
        <begin position="189"/>
        <end position="209"/>
    </location>
</feature>
<feature type="transmembrane region" description="Helical" evidence="6">
    <location>
        <begin position="58"/>
        <end position="77"/>
    </location>
</feature>
<comment type="similarity">
    <text evidence="2">Belongs to the TMEM86 family.</text>
</comment>
<evidence type="ECO:0000256" key="6">
    <source>
        <dbReference type="SAM" id="Phobius"/>
    </source>
</evidence>
<feature type="transmembrane region" description="Helical" evidence="6">
    <location>
        <begin position="33"/>
        <end position="51"/>
    </location>
</feature>
<dbReference type="InterPro" id="IPR012506">
    <property type="entry name" value="TMEM86B-like"/>
</dbReference>
<dbReference type="eggNOG" id="COG3714">
    <property type="taxonomic scope" value="Bacteria"/>
</dbReference>
<feature type="transmembrane region" description="Helical" evidence="6">
    <location>
        <begin position="112"/>
        <end position="129"/>
    </location>
</feature>
<keyword evidence="4 6" id="KW-1133">Transmembrane helix</keyword>
<gene>
    <name evidence="7" type="ORF">EH31_02045</name>
</gene>
<name>A0A074M9H9_ERYLO</name>